<sequence length="56" mass="5829">MPTSAPHAASYRRHGFCIASSHPSGRVTARQALGCALVDTPCMSSLLALQAMCLAL</sequence>
<evidence type="ECO:0000313" key="2">
    <source>
        <dbReference type="Proteomes" id="UP000016936"/>
    </source>
</evidence>
<name>M2UTQ0_COCH5</name>
<dbReference type="EMBL" id="KB445569">
    <property type="protein sequence ID" value="EMD96946.1"/>
    <property type="molecule type" value="Genomic_DNA"/>
</dbReference>
<reference evidence="1 2" key="1">
    <citation type="journal article" date="2012" name="PLoS Pathog.">
        <title>Diverse lifestyles and strategies of plant pathogenesis encoded in the genomes of eighteen Dothideomycetes fungi.</title>
        <authorList>
            <person name="Ohm R.A."/>
            <person name="Feau N."/>
            <person name="Henrissat B."/>
            <person name="Schoch C.L."/>
            <person name="Horwitz B.A."/>
            <person name="Barry K.W."/>
            <person name="Condon B.J."/>
            <person name="Copeland A.C."/>
            <person name="Dhillon B."/>
            <person name="Glaser F."/>
            <person name="Hesse C.N."/>
            <person name="Kosti I."/>
            <person name="LaButti K."/>
            <person name="Lindquist E.A."/>
            <person name="Lucas S."/>
            <person name="Salamov A.A."/>
            <person name="Bradshaw R.E."/>
            <person name="Ciuffetti L."/>
            <person name="Hamelin R.C."/>
            <person name="Kema G.H.J."/>
            <person name="Lawrence C."/>
            <person name="Scott J.A."/>
            <person name="Spatafora J.W."/>
            <person name="Turgeon B.G."/>
            <person name="de Wit P.J.G.M."/>
            <person name="Zhong S."/>
            <person name="Goodwin S.B."/>
            <person name="Grigoriev I.V."/>
        </authorList>
    </citation>
    <scope>NUCLEOTIDE SEQUENCE [LARGE SCALE GENOMIC DNA]</scope>
    <source>
        <strain evidence="2">C5 / ATCC 48332 / race O</strain>
    </source>
</reference>
<keyword evidence="2" id="KW-1185">Reference proteome</keyword>
<organism evidence="1 2">
    <name type="scientific">Cochliobolus heterostrophus (strain C5 / ATCC 48332 / race O)</name>
    <name type="common">Southern corn leaf blight fungus</name>
    <name type="synonym">Bipolaris maydis</name>
    <dbReference type="NCBI Taxonomy" id="701091"/>
    <lineage>
        <taxon>Eukaryota</taxon>
        <taxon>Fungi</taxon>
        <taxon>Dikarya</taxon>
        <taxon>Ascomycota</taxon>
        <taxon>Pezizomycotina</taxon>
        <taxon>Dothideomycetes</taxon>
        <taxon>Pleosporomycetidae</taxon>
        <taxon>Pleosporales</taxon>
        <taxon>Pleosporineae</taxon>
        <taxon>Pleosporaceae</taxon>
        <taxon>Bipolaris</taxon>
    </lineage>
</organism>
<evidence type="ECO:0000313" key="1">
    <source>
        <dbReference type="EMBL" id="EMD96946.1"/>
    </source>
</evidence>
<reference evidence="2" key="2">
    <citation type="journal article" date="2013" name="PLoS Genet.">
        <title>Comparative genome structure, secondary metabolite, and effector coding capacity across Cochliobolus pathogens.</title>
        <authorList>
            <person name="Condon B.J."/>
            <person name="Leng Y."/>
            <person name="Wu D."/>
            <person name="Bushley K.E."/>
            <person name="Ohm R.A."/>
            <person name="Otillar R."/>
            <person name="Martin J."/>
            <person name="Schackwitz W."/>
            <person name="Grimwood J."/>
            <person name="MohdZainudin N."/>
            <person name="Xue C."/>
            <person name="Wang R."/>
            <person name="Manning V.A."/>
            <person name="Dhillon B."/>
            <person name="Tu Z.J."/>
            <person name="Steffenson B.J."/>
            <person name="Salamov A."/>
            <person name="Sun H."/>
            <person name="Lowry S."/>
            <person name="LaButti K."/>
            <person name="Han J."/>
            <person name="Copeland A."/>
            <person name="Lindquist E."/>
            <person name="Barry K."/>
            <person name="Schmutz J."/>
            <person name="Baker S.E."/>
            <person name="Ciuffetti L.M."/>
            <person name="Grigoriev I.V."/>
            <person name="Zhong S."/>
            <person name="Turgeon B.G."/>
        </authorList>
    </citation>
    <scope>NUCLEOTIDE SEQUENCE [LARGE SCALE GENOMIC DNA]</scope>
    <source>
        <strain evidence="2">C5 / ATCC 48332 / race O</strain>
    </source>
</reference>
<dbReference type="Proteomes" id="UP000016936">
    <property type="component" value="Unassembled WGS sequence"/>
</dbReference>
<protein>
    <submittedName>
        <fullName evidence="1">Uncharacterized protein</fullName>
    </submittedName>
</protein>
<dbReference type="OrthoDB" id="10402470at2759"/>
<proteinExistence type="predicted"/>
<gene>
    <name evidence="1" type="ORF">COCHEDRAFT_1018650</name>
</gene>
<dbReference type="HOGENOM" id="CLU_3014032_0_0_1"/>
<dbReference type="AlphaFoldDB" id="M2UTQ0"/>
<accession>M2UTQ0</accession>